<dbReference type="InterPro" id="IPR001610">
    <property type="entry name" value="PAC"/>
</dbReference>
<dbReference type="PANTHER" id="PTHR24422:SF27">
    <property type="entry name" value="PROTEIN-GLUTAMATE O-METHYLTRANSFERASE"/>
    <property type="match status" value="1"/>
</dbReference>
<evidence type="ECO:0000313" key="11">
    <source>
        <dbReference type="Proteomes" id="UP000198748"/>
    </source>
</evidence>
<name>A0A1G7VES1_9BACT</name>
<evidence type="ECO:0000256" key="3">
    <source>
        <dbReference type="PROSITE-ProRule" id="PRU00050"/>
    </source>
</evidence>
<dbReference type="SMART" id="SM00138">
    <property type="entry name" value="MeTrc"/>
    <property type="match status" value="1"/>
</dbReference>
<dbReference type="CDD" id="cd00130">
    <property type="entry name" value="PAS"/>
    <property type="match status" value="3"/>
</dbReference>
<dbReference type="CDD" id="cd16434">
    <property type="entry name" value="CheB-CheR_fusion"/>
    <property type="match status" value="1"/>
</dbReference>
<dbReference type="SMART" id="SM00388">
    <property type="entry name" value="HisKA"/>
    <property type="match status" value="1"/>
</dbReference>
<dbReference type="InterPro" id="IPR035965">
    <property type="entry name" value="PAS-like_dom_sf"/>
</dbReference>
<feature type="domain" description="PAS" evidence="6">
    <location>
        <begin position="1220"/>
        <end position="1291"/>
    </location>
</feature>
<dbReference type="CDD" id="cd02440">
    <property type="entry name" value="AdoMet_MTases"/>
    <property type="match status" value="1"/>
</dbReference>
<dbReference type="CDD" id="cd00082">
    <property type="entry name" value="HisKA"/>
    <property type="match status" value="1"/>
</dbReference>
<dbReference type="SUPFAM" id="SSF47384">
    <property type="entry name" value="Homodimeric domain of signal transducing histidine kinase"/>
    <property type="match status" value="1"/>
</dbReference>
<dbReference type="InterPro" id="IPR013656">
    <property type="entry name" value="PAS_4"/>
</dbReference>
<dbReference type="Pfam" id="PF00512">
    <property type="entry name" value="HisKA"/>
    <property type="match status" value="1"/>
</dbReference>
<feature type="domain" description="PAC" evidence="7">
    <location>
        <begin position="1035"/>
        <end position="1092"/>
    </location>
</feature>
<dbReference type="SUPFAM" id="SSF53335">
    <property type="entry name" value="S-adenosyl-L-methionine-dependent methyltransferases"/>
    <property type="match status" value="1"/>
</dbReference>
<dbReference type="GO" id="GO:0000155">
    <property type="term" value="F:phosphorelay sensor kinase activity"/>
    <property type="evidence" value="ECO:0007669"/>
    <property type="project" value="InterPro"/>
</dbReference>
<dbReference type="Proteomes" id="UP000198748">
    <property type="component" value="Unassembled WGS sequence"/>
</dbReference>
<dbReference type="GO" id="GO:0005737">
    <property type="term" value="C:cytoplasm"/>
    <property type="evidence" value="ECO:0007669"/>
    <property type="project" value="InterPro"/>
</dbReference>
<dbReference type="PROSITE" id="PS50122">
    <property type="entry name" value="CHEB"/>
    <property type="match status" value="1"/>
</dbReference>
<comment type="catalytic activity">
    <reaction evidence="1">
        <text>ATP + protein L-histidine = ADP + protein N-phospho-L-histidine.</text>
        <dbReference type="EC" id="2.7.13.3"/>
    </reaction>
</comment>
<reference evidence="11" key="1">
    <citation type="submission" date="2016-10" db="EMBL/GenBank/DDBJ databases">
        <authorList>
            <person name="Varghese N."/>
            <person name="Submissions S."/>
        </authorList>
    </citation>
    <scope>NUCLEOTIDE SEQUENCE [LARGE SCALE GENOMIC DNA]</scope>
    <source>
        <strain evidence="11">DSM 25329</strain>
    </source>
</reference>
<dbReference type="SMART" id="SM00091">
    <property type="entry name" value="PAS"/>
    <property type="match status" value="5"/>
</dbReference>
<organism evidence="10 11">
    <name type="scientific">Dyadobacter soli</name>
    <dbReference type="NCBI Taxonomy" id="659014"/>
    <lineage>
        <taxon>Bacteria</taxon>
        <taxon>Pseudomonadati</taxon>
        <taxon>Bacteroidota</taxon>
        <taxon>Cytophagia</taxon>
        <taxon>Cytophagales</taxon>
        <taxon>Spirosomataceae</taxon>
        <taxon>Dyadobacter</taxon>
    </lineage>
</organism>
<dbReference type="InterPro" id="IPR000780">
    <property type="entry name" value="CheR_MeTrfase"/>
</dbReference>
<dbReference type="Pfam" id="PF03705">
    <property type="entry name" value="CheR_N"/>
    <property type="match status" value="1"/>
</dbReference>
<gene>
    <name evidence="10" type="ORF">SAMN04487996_12057</name>
</gene>
<dbReference type="GO" id="GO:0000156">
    <property type="term" value="F:phosphorelay response regulator activity"/>
    <property type="evidence" value="ECO:0007669"/>
    <property type="project" value="InterPro"/>
</dbReference>
<evidence type="ECO:0000259" key="6">
    <source>
        <dbReference type="PROSITE" id="PS50112"/>
    </source>
</evidence>
<dbReference type="SMART" id="SM00086">
    <property type="entry name" value="PAC"/>
    <property type="match status" value="5"/>
</dbReference>
<keyword evidence="4" id="KW-0175">Coiled coil</keyword>
<dbReference type="Pfam" id="PF00989">
    <property type="entry name" value="PAS"/>
    <property type="match status" value="1"/>
</dbReference>
<dbReference type="GO" id="GO:0006935">
    <property type="term" value="P:chemotaxis"/>
    <property type="evidence" value="ECO:0007669"/>
    <property type="project" value="InterPro"/>
</dbReference>
<dbReference type="InterPro" id="IPR013767">
    <property type="entry name" value="PAS_fold"/>
</dbReference>
<feature type="domain" description="PAC" evidence="7">
    <location>
        <begin position="792"/>
        <end position="842"/>
    </location>
</feature>
<dbReference type="EC" id="2.7.13.3" evidence="2"/>
<evidence type="ECO:0000259" key="9">
    <source>
        <dbReference type="PROSITE" id="PS50123"/>
    </source>
</evidence>
<dbReference type="InterPro" id="IPR005467">
    <property type="entry name" value="His_kinase_dom"/>
</dbReference>
<dbReference type="InterPro" id="IPR036097">
    <property type="entry name" value="HisK_dim/P_sf"/>
</dbReference>
<dbReference type="Pfam" id="PF13596">
    <property type="entry name" value="PAS_10"/>
    <property type="match status" value="1"/>
</dbReference>
<evidence type="ECO:0000259" key="5">
    <source>
        <dbReference type="PROSITE" id="PS50109"/>
    </source>
</evidence>
<evidence type="ECO:0000256" key="2">
    <source>
        <dbReference type="ARBA" id="ARBA00012438"/>
    </source>
</evidence>
<dbReference type="PANTHER" id="PTHR24422">
    <property type="entry name" value="CHEMOTAXIS PROTEIN METHYLTRANSFERASE"/>
    <property type="match status" value="1"/>
</dbReference>
<dbReference type="Pfam" id="PF13426">
    <property type="entry name" value="PAS_9"/>
    <property type="match status" value="1"/>
</dbReference>
<dbReference type="Pfam" id="PF08448">
    <property type="entry name" value="PAS_4"/>
    <property type="match status" value="1"/>
</dbReference>
<dbReference type="Pfam" id="PF02518">
    <property type="entry name" value="HATPase_c"/>
    <property type="match status" value="1"/>
</dbReference>
<dbReference type="SMART" id="SM00387">
    <property type="entry name" value="HATPase_c"/>
    <property type="match status" value="1"/>
</dbReference>
<dbReference type="Gene3D" id="3.30.450.20">
    <property type="entry name" value="PAS domain"/>
    <property type="match status" value="6"/>
</dbReference>
<comment type="caution">
    <text evidence="3">Lacks conserved residue(s) required for the propagation of feature annotation.</text>
</comment>
<dbReference type="Pfam" id="PF01339">
    <property type="entry name" value="CheB_methylest"/>
    <property type="match status" value="1"/>
</dbReference>
<dbReference type="SUPFAM" id="SSF52738">
    <property type="entry name" value="Methylesterase CheB, C-terminal domain"/>
    <property type="match status" value="1"/>
</dbReference>
<dbReference type="InterPro" id="IPR003661">
    <property type="entry name" value="HisK_dim/P_dom"/>
</dbReference>
<accession>A0A1G7VES1</accession>
<dbReference type="PROSITE" id="PS50112">
    <property type="entry name" value="PAS"/>
    <property type="match status" value="3"/>
</dbReference>
<dbReference type="InterPro" id="IPR035909">
    <property type="entry name" value="CheB_C"/>
</dbReference>
<dbReference type="GO" id="GO:0008757">
    <property type="term" value="F:S-adenosylmethionine-dependent methyltransferase activity"/>
    <property type="evidence" value="ECO:0007669"/>
    <property type="project" value="InterPro"/>
</dbReference>
<dbReference type="PROSITE" id="PS50109">
    <property type="entry name" value="HIS_KIN"/>
    <property type="match status" value="1"/>
</dbReference>
<evidence type="ECO:0000256" key="4">
    <source>
        <dbReference type="SAM" id="Coils"/>
    </source>
</evidence>
<evidence type="ECO:0000259" key="7">
    <source>
        <dbReference type="PROSITE" id="PS50113"/>
    </source>
</evidence>
<feature type="domain" description="PAS" evidence="6">
    <location>
        <begin position="843"/>
        <end position="914"/>
    </location>
</feature>
<dbReference type="InterPro" id="IPR000700">
    <property type="entry name" value="PAS-assoc_C"/>
</dbReference>
<protein>
    <recommendedName>
        <fullName evidence="2">histidine kinase</fullName>
        <ecNumber evidence="2">2.7.13.3</ecNumber>
    </recommendedName>
</protein>
<dbReference type="InterPro" id="IPR022641">
    <property type="entry name" value="CheR_N"/>
</dbReference>
<dbReference type="NCBIfam" id="TIGR00229">
    <property type="entry name" value="sensory_box"/>
    <property type="match status" value="3"/>
</dbReference>
<dbReference type="InterPro" id="IPR050903">
    <property type="entry name" value="Bact_Chemotaxis_MeTrfase"/>
</dbReference>
<dbReference type="Gene3D" id="3.30.565.10">
    <property type="entry name" value="Histidine kinase-like ATPase, C-terminal domain"/>
    <property type="match status" value="1"/>
</dbReference>
<dbReference type="SUPFAM" id="SSF55785">
    <property type="entry name" value="PYP-like sensor domain (PAS domain)"/>
    <property type="match status" value="6"/>
</dbReference>
<feature type="coiled-coil region" evidence="4">
    <location>
        <begin position="1480"/>
        <end position="1507"/>
    </location>
</feature>
<dbReference type="Gene3D" id="3.40.50.180">
    <property type="entry name" value="Methylesterase CheB, C-terminal domain"/>
    <property type="match status" value="1"/>
</dbReference>
<dbReference type="Gene3D" id="3.40.50.150">
    <property type="entry name" value="Vaccinia Virus protein VP39"/>
    <property type="match status" value="1"/>
</dbReference>
<dbReference type="InterPro" id="IPR003594">
    <property type="entry name" value="HATPase_dom"/>
</dbReference>
<proteinExistence type="predicted"/>
<dbReference type="EMBL" id="FNAN01000020">
    <property type="protein sequence ID" value="SDG58316.1"/>
    <property type="molecule type" value="Genomic_DNA"/>
</dbReference>
<dbReference type="SUPFAM" id="SSF55874">
    <property type="entry name" value="ATPase domain of HSP90 chaperone/DNA topoisomerase II/histidine kinase"/>
    <property type="match status" value="1"/>
</dbReference>
<feature type="domain" description="PAC" evidence="7">
    <location>
        <begin position="918"/>
        <end position="970"/>
    </location>
</feature>
<evidence type="ECO:0000259" key="8">
    <source>
        <dbReference type="PROSITE" id="PS50122"/>
    </source>
</evidence>
<dbReference type="PRINTS" id="PR00996">
    <property type="entry name" value="CHERMTFRASE"/>
</dbReference>
<feature type="domain" description="Histidine kinase" evidence="5">
    <location>
        <begin position="1506"/>
        <end position="1725"/>
    </location>
</feature>
<feature type="domain" description="PAS" evidence="6">
    <location>
        <begin position="967"/>
        <end position="1037"/>
    </location>
</feature>
<feature type="coiled-coil region" evidence="4">
    <location>
        <begin position="642"/>
        <end position="718"/>
    </location>
</feature>
<dbReference type="InterPro" id="IPR036890">
    <property type="entry name" value="HATPase_C_sf"/>
</dbReference>
<feature type="domain" description="CheR-type methyltransferase" evidence="9">
    <location>
        <begin position="194"/>
        <end position="445"/>
    </location>
</feature>
<keyword evidence="11" id="KW-1185">Reference proteome</keyword>
<sequence>MVVVGIGASAGGVEALQAFFEQVFPESGMAYVVILHLSPDYDSQLTSILRQVAQIPVIKVEEDISIQPDHIYVVSPNQHLRMLDGTILVSDNKKVEDRRAPVDIFFRTLAESHGPHAIAVILSGTGANGSMGVKRVKENGGAIFVQSPKEALYNEMPRHTIATDLVDGILVAAEIPARLREYRDSLQTVSIPTEARMRPEDQQQALREIFTHLRLRTGHDFSNYKRPTLMRRLERRISVRNLDGLPAYAAYLRENPEESRALLKDLLISVTNFFRDGKVFSALEEDILPRLIRERAAGESVRIWVTACATGEEAYSIAMLMAELTFGVIDAPKVQIFATDIDESAIVTAREGRYTINDAADISTERLQRFFVLEGDDYRVRQEIREMILFAHQNVLKDPPFSRLDLVTCRNLLIYLNQAAQERVMETFHFALKPGGYLMLGLSETTDSAGDLFANISREHHIYQSRPVAIRPYPVPENVPLAIPEKRHEPAVVSSGESRNLSERVNFGDLHHQLIEQYAPPSIIVNEEYDILHLSGKAGRFVHIFGEPSKNLLKLVRPELRLELRTALYQAVQRQTNVEARNLRVQIEDKTEIINLHVRPVIEPGNQSRSNPAQGLIVILFEPTDEPDGSVKSLLTSEEPMAQQLEAELMHVRGQLRSSVEQHETQAEELKASNEELQAMNEELRSAAEELETSKEELQSINEELTTVNQELKVKVEEISMTSNNFQNLINSTDLATLFLDRSLRVNLFTPAARSIFNLIPSDSGRPLSDITNSLDYTGLQEDARKVLESLLPVEREVQTHDHRVFLTRILPYRTAEDRINGIVLTFVDITRRKAAEEAVRQSEERMRLVFESAKDYAILTLDLKRQVTSWSPGAQAMTGFSEAEIMGQPGDILFTPEDRDTGQPALEEKTARENGHAENERWHLRKDGSRFWGSGSMSPLKDSSGKLLGLVKIMRDLTERRAAEEARSFLAAIVESSQDSIMTVNFEGVITSWNKAAEDLYGYSAAQAVGKPLTMLTLPEDLARVLSDTDKIKHSQRVEIFDTIRVNKDGREMHLEVVMSPVKDGNGRPIGVSTIARDITMRKRAEHEQALKTLTLQQQTESMARTGSWEYDRVTGHFSWSEGMYHLFGLPTGKQVHPDIYLQTTISADLAIAQEFTDWLKNGEHTFEQVLRIHSQDTVKYLKVKGAPLPSQDQISKKMLGIDWDITDHILAQEQLRQSEAQLRTLVENTPDVITRWDSELRLIFANHAFVIKTGQQLEDLLGKNNVQMGQPDDIAGPYMASLQKVFRTGQPQEHYNTFPTPDGESAFYSRMVPERGVDDSVQTVLAIARDITDMQNAQVQIRQLAENLQAVLDASPAFIGLLKAVHSKQAPDQINDFMLAVGNQKLSVFLGHSLSELLGSHSREFEPLLWGGDTLDFLRDVYLSHQARYDEKLINHMGQERWLGVSVSRQDDGVVLTGLDITELKEAQSQQQVWLAELEKSSQSAENLEQLRNALKERGELLRSASHDLRGQVGVIASATQLLGMAGKESDSNVLIQMIQRNIGQMTHLMSSLLDYARLESGQEVIRISRFDVAELLQGLIDGTEAFATERKLWLRSNGPGTLEIDSDPVQIRRIAQNLMLNALKYTSSGGVTVSWQSLDGGDGWQLSVADTGPGLSDQQIARLTHQNSKDTDLQANPIRMPGSEGIGLSIVAQLCKMLGGELQVESETAKGTIFVIRFTNIK</sequence>
<feature type="domain" description="CheB-type methylesterase" evidence="8">
    <location>
        <begin position="1"/>
        <end position="186"/>
    </location>
</feature>
<dbReference type="InterPro" id="IPR000014">
    <property type="entry name" value="PAS"/>
</dbReference>
<evidence type="ECO:0000256" key="1">
    <source>
        <dbReference type="ARBA" id="ARBA00000085"/>
    </source>
</evidence>
<dbReference type="Pfam" id="PF01739">
    <property type="entry name" value="CheR"/>
    <property type="match status" value="1"/>
</dbReference>
<dbReference type="PROSITE" id="PS50113">
    <property type="entry name" value="PAC"/>
    <property type="match status" value="3"/>
</dbReference>
<dbReference type="InterPro" id="IPR029063">
    <property type="entry name" value="SAM-dependent_MTases_sf"/>
</dbReference>
<dbReference type="GO" id="GO:0006355">
    <property type="term" value="P:regulation of DNA-templated transcription"/>
    <property type="evidence" value="ECO:0007669"/>
    <property type="project" value="InterPro"/>
</dbReference>
<dbReference type="InterPro" id="IPR022642">
    <property type="entry name" value="CheR_C"/>
</dbReference>
<dbReference type="STRING" id="659014.SAMN04487996_12057"/>
<dbReference type="PROSITE" id="PS50123">
    <property type="entry name" value="CHER"/>
    <property type="match status" value="1"/>
</dbReference>
<dbReference type="GO" id="GO:0008984">
    <property type="term" value="F:protein-glutamate methylesterase activity"/>
    <property type="evidence" value="ECO:0007669"/>
    <property type="project" value="InterPro"/>
</dbReference>
<evidence type="ECO:0000313" key="10">
    <source>
        <dbReference type="EMBL" id="SDG58316.1"/>
    </source>
</evidence>
<dbReference type="SUPFAM" id="SSF47757">
    <property type="entry name" value="Chemotaxis receptor methyltransferase CheR, N-terminal domain"/>
    <property type="match status" value="1"/>
</dbReference>
<dbReference type="InterPro" id="IPR000673">
    <property type="entry name" value="Sig_transdc_resp-reg_Me-estase"/>
</dbReference>
<dbReference type="Gene3D" id="1.10.287.130">
    <property type="match status" value="1"/>
</dbReference>